<organism evidence="2 3">
    <name type="scientific">Pendulispora brunnea</name>
    <dbReference type="NCBI Taxonomy" id="2905690"/>
    <lineage>
        <taxon>Bacteria</taxon>
        <taxon>Pseudomonadati</taxon>
        <taxon>Myxococcota</taxon>
        <taxon>Myxococcia</taxon>
        <taxon>Myxococcales</taxon>
        <taxon>Sorangiineae</taxon>
        <taxon>Pendulisporaceae</taxon>
        <taxon>Pendulispora</taxon>
    </lineage>
</organism>
<proteinExistence type="predicted"/>
<feature type="compositionally biased region" description="Polar residues" evidence="1">
    <location>
        <begin position="59"/>
        <end position="72"/>
    </location>
</feature>
<evidence type="ECO:0000313" key="2">
    <source>
        <dbReference type="EMBL" id="WXA99970.1"/>
    </source>
</evidence>
<evidence type="ECO:0000256" key="1">
    <source>
        <dbReference type="SAM" id="MobiDB-lite"/>
    </source>
</evidence>
<evidence type="ECO:0000313" key="3">
    <source>
        <dbReference type="Proteomes" id="UP001379533"/>
    </source>
</evidence>
<name>A0ABZ2KQV9_9BACT</name>
<accession>A0ABZ2KQV9</accession>
<dbReference type="EMBL" id="CP089982">
    <property type="protein sequence ID" value="WXA99970.1"/>
    <property type="molecule type" value="Genomic_DNA"/>
</dbReference>
<keyword evidence="3" id="KW-1185">Reference proteome</keyword>
<reference evidence="2 3" key="1">
    <citation type="submission" date="2021-12" db="EMBL/GenBank/DDBJ databases">
        <title>Discovery of the Pendulisporaceae a myxobacterial family with distinct sporulation behavior and unique specialized metabolism.</title>
        <authorList>
            <person name="Garcia R."/>
            <person name="Popoff A."/>
            <person name="Bader C.D."/>
            <person name="Loehr J."/>
            <person name="Walesch S."/>
            <person name="Walt C."/>
            <person name="Boldt J."/>
            <person name="Bunk B."/>
            <person name="Haeckl F.J.F.P.J."/>
            <person name="Gunesch A.P."/>
            <person name="Birkelbach J."/>
            <person name="Nuebel U."/>
            <person name="Pietschmann T."/>
            <person name="Bach T."/>
            <person name="Mueller R."/>
        </authorList>
    </citation>
    <scope>NUCLEOTIDE SEQUENCE [LARGE SCALE GENOMIC DNA]</scope>
    <source>
        <strain evidence="2 3">MSr12523</strain>
    </source>
</reference>
<protein>
    <submittedName>
        <fullName evidence="2">Uncharacterized protein</fullName>
    </submittedName>
</protein>
<feature type="region of interest" description="Disordered" evidence="1">
    <location>
        <begin position="18"/>
        <end position="76"/>
    </location>
</feature>
<sequence length="208" mass="21831">MRTSIACVLLLGVASCEQAPARKPPAEVPISEYRVEGPAPEAPPPDGKDDGGATPPPSTASSEKSEGSTTPATKLDAKNGFAGVQLGAPFKSFRFLKESERSGDHITYKVTRGTPSYGGVALKDVTYTFNKGKLDTIVFSVKANKDCKGMKESLERELGTPQSTSAQAQVWKGEKVGLRFAIAPNSSCGGSVVSRELADAISWAGLQP</sequence>
<gene>
    <name evidence="2" type="ORF">LZC95_24535</name>
</gene>
<dbReference type="Proteomes" id="UP001379533">
    <property type="component" value="Chromosome"/>
</dbReference>
<dbReference type="PROSITE" id="PS51257">
    <property type="entry name" value="PROKAR_LIPOPROTEIN"/>
    <property type="match status" value="1"/>
</dbReference>
<dbReference type="RefSeq" id="WP_394850612.1">
    <property type="nucleotide sequence ID" value="NZ_CP089982.1"/>
</dbReference>